<dbReference type="CDD" id="cd05575">
    <property type="entry name" value="STKc_SGK"/>
    <property type="match status" value="1"/>
</dbReference>
<dbReference type="VEuPathDB" id="VectorBase:PHUM080450"/>
<gene>
    <name evidence="14" type="primary">8231387</name>
    <name evidence="13" type="ORF">Phum_PHUM080450</name>
</gene>
<proteinExistence type="inferred from homology"/>
<protein>
    <submittedName>
        <fullName evidence="13 14">Eye-specific protein kinase C, putative</fullName>
        <ecNumber evidence="13">2.7.11.13</ecNumber>
    </submittedName>
</protein>
<dbReference type="KEGG" id="phu:Phum_PHUM080450"/>
<dbReference type="PROSITE" id="PS50011">
    <property type="entry name" value="PROTEIN_KINASE_DOM"/>
    <property type="match status" value="1"/>
</dbReference>
<evidence type="ECO:0000256" key="4">
    <source>
        <dbReference type="ARBA" id="ARBA00022679"/>
    </source>
</evidence>
<dbReference type="HOGENOM" id="CLU_000288_63_48_1"/>
<feature type="domain" description="PX" evidence="11">
    <location>
        <begin position="9"/>
        <end position="124"/>
    </location>
</feature>
<dbReference type="Pfam" id="PF00433">
    <property type="entry name" value="Pkinase_C"/>
    <property type="match status" value="1"/>
</dbReference>
<dbReference type="Gene3D" id="3.30.200.20">
    <property type="entry name" value="Phosphorylase Kinase, domain 1"/>
    <property type="match status" value="1"/>
</dbReference>
<dbReference type="InterPro" id="IPR017441">
    <property type="entry name" value="Protein_kinase_ATP_BS"/>
</dbReference>
<dbReference type="SMART" id="SM00220">
    <property type="entry name" value="S_TKc"/>
    <property type="match status" value="1"/>
</dbReference>
<evidence type="ECO:0000256" key="3">
    <source>
        <dbReference type="ARBA" id="ARBA00022553"/>
    </source>
</evidence>
<feature type="domain" description="AGC-kinase C-terminal" evidence="12">
    <location>
        <begin position="419"/>
        <end position="494"/>
    </location>
</feature>
<evidence type="ECO:0000313" key="15">
    <source>
        <dbReference type="Proteomes" id="UP000009046"/>
    </source>
</evidence>
<reference evidence="14" key="3">
    <citation type="submission" date="2020-05" db="UniProtKB">
        <authorList>
            <consortium name="EnsemblMetazoa"/>
        </authorList>
    </citation>
    <scope>IDENTIFICATION</scope>
    <source>
        <strain evidence="14">USDA</strain>
    </source>
</reference>
<evidence type="ECO:0000313" key="14">
    <source>
        <dbReference type="EnsemblMetazoa" id="PHUM080450-PA"/>
    </source>
</evidence>
<dbReference type="PANTHER" id="PTHR24351">
    <property type="entry name" value="RIBOSOMAL PROTEIN S6 KINASE"/>
    <property type="match status" value="1"/>
</dbReference>
<dbReference type="GO" id="GO:0004697">
    <property type="term" value="F:diacylglycerol-dependent serine/threonine kinase activity"/>
    <property type="evidence" value="ECO:0007669"/>
    <property type="project" value="UniProtKB-EC"/>
</dbReference>
<dbReference type="EnsemblMetazoa" id="PHUM080450-RA">
    <property type="protein sequence ID" value="PHUM080450-PA"/>
    <property type="gene ID" value="PHUM080450"/>
</dbReference>
<dbReference type="InterPro" id="IPR017892">
    <property type="entry name" value="Pkinase_C"/>
</dbReference>
<dbReference type="STRING" id="121224.E0VC75"/>
<dbReference type="OrthoDB" id="63267at2759"/>
<dbReference type="FunFam" id="3.30.200.20:FF:000030">
    <property type="entry name" value="Non-specific serine/threonine protein kinase"/>
    <property type="match status" value="1"/>
</dbReference>
<comment type="similarity">
    <text evidence="1">Belongs to the protein kinase superfamily. AGC Ser/Thr protein kinase family.</text>
</comment>
<evidence type="ECO:0000259" key="11">
    <source>
        <dbReference type="PROSITE" id="PS50195"/>
    </source>
</evidence>
<feature type="domain" description="Protein kinase" evidence="10">
    <location>
        <begin position="160"/>
        <end position="418"/>
    </location>
</feature>
<dbReference type="Pfam" id="PF00069">
    <property type="entry name" value="Pkinase"/>
    <property type="match status" value="1"/>
</dbReference>
<dbReference type="SUPFAM" id="SSF56112">
    <property type="entry name" value="Protein kinase-like (PK-like)"/>
    <property type="match status" value="1"/>
</dbReference>
<evidence type="ECO:0000256" key="8">
    <source>
        <dbReference type="PROSITE-ProRule" id="PRU10141"/>
    </source>
</evidence>
<evidence type="ECO:0000256" key="6">
    <source>
        <dbReference type="ARBA" id="ARBA00022777"/>
    </source>
</evidence>
<evidence type="ECO:0000313" key="13">
    <source>
        <dbReference type="EMBL" id="EEB10981.1"/>
    </source>
</evidence>
<dbReference type="GeneID" id="8231387"/>
<evidence type="ECO:0000256" key="7">
    <source>
        <dbReference type="ARBA" id="ARBA00022840"/>
    </source>
</evidence>
<reference evidence="13" key="1">
    <citation type="submission" date="2007-04" db="EMBL/GenBank/DDBJ databases">
        <title>Annotation of Pediculus humanus corporis strain USDA.</title>
        <authorList>
            <person name="Kirkness E."/>
            <person name="Hannick L."/>
            <person name="Hass B."/>
            <person name="Bruggner R."/>
            <person name="Lawson D."/>
            <person name="Bidwell S."/>
            <person name="Joardar V."/>
            <person name="Caler E."/>
            <person name="Walenz B."/>
            <person name="Inman J."/>
            <person name="Schobel S."/>
            <person name="Galinsky K."/>
            <person name="Amedeo P."/>
            <person name="Strausberg R."/>
        </authorList>
    </citation>
    <scope>NUCLEOTIDE SEQUENCE</scope>
    <source>
        <strain evidence="13">USDA</strain>
    </source>
</reference>
<dbReference type="PROSITE" id="PS00107">
    <property type="entry name" value="PROTEIN_KINASE_ATP"/>
    <property type="match status" value="1"/>
</dbReference>
<evidence type="ECO:0000256" key="9">
    <source>
        <dbReference type="RuleBase" id="RU000304"/>
    </source>
</evidence>
<dbReference type="SMART" id="SM00312">
    <property type="entry name" value="PX"/>
    <property type="match status" value="1"/>
</dbReference>
<keyword evidence="5 8" id="KW-0547">Nucleotide-binding</keyword>
<dbReference type="Pfam" id="PF00787">
    <property type="entry name" value="PX"/>
    <property type="match status" value="1"/>
</dbReference>
<dbReference type="EMBL" id="AAZO01000961">
    <property type="status" value="NOT_ANNOTATED_CDS"/>
    <property type="molecule type" value="Genomic_DNA"/>
</dbReference>
<dbReference type="PROSITE" id="PS00108">
    <property type="entry name" value="PROTEIN_KINASE_ST"/>
    <property type="match status" value="1"/>
</dbReference>
<evidence type="ECO:0000259" key="10">
    <source>
        <dbReference type="PROSITE" id="PS50011"/>
    </source>
</evidence>
<keyword evidence="3" id="KW-0597">Phosphoprotein</keyword>
<organism>
    <name type="scientific">Pediculus humanus subsp. corporis</name>
    <name type="common">Body louse</name>
    <dbReference type="NCBI Taxonomy" id="121224"/>
    <lineage>
        <taxon>Eukaryota</taxon>
        <taxon>Metazoa</taxon>
        <taxon>Ecdysozoa</taxon>
        <taxon>Arthropoda</taxon>
        <taxon>Hexapoda</taxon>
        <taxon>Insecta</taxon>
        <taxon>Pterygota</taxon>
        <taxon>Neoptera</taxon>
        <taxon>Paraneoptera</taxon>
        <taxon>Psocodea</taxon>
        <taxon>Troctomorpha</taxon>
        <taxon>Phthiraptera</taxon>
        <taxon>Anoplura</taxon>
        <taxon>Pediculidae</taxon>
        <taxon>Pediculus</taxon>
    </lineage>
</organism>
<accession>E0VC75</accession>
<dbReference type="AlphaFoldDB" id="E0VC75"/>
<evidence type="ECO:0000256" key="2">
    <source>
        <dbReference type="ARBA" id="ARBA00022527"/>
    </source>
</evidence>
<keyword evidence="4 13" id="KW-0808">Transferase</keyword>
<dbReference type="InterPro" id="IPR001683">
    <property type="entry name" value="PX_dom"/>
</dbReference>
<evidence type="ECO:0000256" key="5">
    <source>
        <dbReference type="ARBA" id="ARBA00022741"/>
    </source>
</evidence>
<dbReference type="CTD" id="8231387"/>
<dbReference type="FunFam" id="1.10.510.10:FF:000008">
    <property type="entry name" value="Non-specific serine/threonine protein kinase"/>
    <property type="match status" value="1"/>
</dbReference>
<evidence type="ECO:0000256" key="1">
    <source>
        <dbReference type="ARBA" id="ARBA00009903"/>
    </source>
</evidence>
<dbReference type="InterPro" id="IPR000719">
    <property type="entry name" value="Prot_kinase_dom"/>
</dbReference>
<feature type="binding site" evidence="8">
    <location>
        <position position="199"/>
    </location>
    <ligand>
        <name>ATP</name>
        <dbReference type="ChEBI" id="CHEBI:30616"/>
    </ligand>
</feature>
<dbReference type="SMART" id="SM00133">
    <property type="entry name" value="S_TK_X"/>
    <property type="match status" value="1"/>
</dbReference>
<dbReference type="InterPro" id="IPR011009">
    <property type="entry name" value="Kinase-like_dom_sf"/>
</dbReference>
<dbReference type="GO" id="GO:0005524">
    <property type="term" value="F:ATP binding"/>
    <property type="evidence" value="ECO:0007669"/>
    <property type="project" value="UniProtKB-UniRule"/>
</dbReference>
<dbReference type="EC" id="2.7.11.13" evidence="13"/>
<dbReference type="Gene3D" id="1.10.510.10">
    <property type="entry name" value="Transferase(Phosphotransferase) domain 1"/>
    <property type="match status" value="1"/>
</dbReference>
<dbReference type="InterPro" id="IPR008271">
    <property type="entry name" value="Ser/Thr_kinase_AS"/>
</dbReference>
<dbReference type="GO" id="GO:0035091">
    <property type="term" value="F:phosphatidylinositol binding"/>
    <property type="evidence" value="ECO:0007669"/>
    <property type="project" value="InterPro"/>
</dbReference>
<dbReference type="Gene3D" id="3.30.1520.10">
    <property type="entry name" value="Phox-like domain"/>
    <property type="match status" value="1"/>
</dbReference>
<dbReference type="Proteomes" id="UP000009046">
    <property type="component" value="Unassembled WGS sequence"/>
</dbReference>
<dbReference type="InterPro" id="IPR037900">
    <property type="entry name" value="CISK_PX"/>
</dbReference>
<dbReference type="eggNOG" id="KOG0598">
    <property type="taxonomic scope" value="Eukaryota"/>
</dbReference>
<name>E0VC75_PEDHC</name>
<keyword evidence="2 9" id="KW-0723">Serine/threonine-protein kinase</keyword>
<dbReference type="InterPro" id="IPR000961">
    <property type="entry name" value="AGC-kinase_C"/>
</dbReference>
<keyword evidence="15" id="KW-1185">Reference proteome</keyword>
<dbReference type="PROSITE" id="PS50195">
    <property type="entry name" value="PX"/>
    <property type="match status" value="1"/>
</dbReference>
<reference evidence="13" key="2">
    <citation type="submission" date="2007-04" db="EMBL/GenBank/DDBJ databases">
        <title>The genome of the human body louse.</title>
        <authorList>
            <consortium name="The Human Body Louse Genome Consortium"/>
            <person name="Kirkness E."/>
            <person name="Walenz B."/>
            <person name="Hass B."/>
            <person name="Bruggner R."/>
            <person name="Strausberg R."/>
        </authorList>
    </citation>
    <scope>NUCLEOTIDE SEQUENCE</scope>
    <source>
        <strain evidence="13">USDA</strain>
    </source>
</reference>
<dbReference type="SUPFAM" id="SSF64268">
    <property type="entry name" value="PX domain"/>
    <property type="match status" value="1"/>
</dbReference>
<evidence type="ECO:0000259" key="12">
    <source>
        <dbReference type="PROSITE" id="PS51285"/>
    </source>
</evidence>
<keyword evidence="6 13" id="KW-0418">Kinase</keyword>
<dbReference type="InterPro" id="IPR036871">
    <property type="entry name" value="PX_dom_sf"/>
</dbReference>
<dbReference type="EMBL" id="DS235048">
    <property type="protein sequence ID" value="EEB10981.1"/>
    <property type="molecule type" value="Genomic_DNA"/>
</dbReference>
<dbReference type="PROSITE" id="PS51285">
    <property type="entry name" value="AGC_KINASE_CTER"/>
    <property type="match status" value="1"/>
</dbReference>
<sequence length="494" mass="56812">MSSDVVEKVQTARVQDSETWDIEKRSKYTVYKVVVHSGSSSWFVFRRYAEFHKLFESLRKQFPNLQLKLPGKKLFGNNLDPNFVAMRQDGLDNFVQQIISHTILLQLNKFRLVLTYNKCSAIDEGITKDENILVNDDNKTEINKLNLGPSERTHAQPSDFDFLRVIGQGSFGKVILAKHKNENKYYAVKVLKKKQVIRKNEAKHIMSERNVLLKTLNHPFLVGLHYSFQTTEKLYFVLDYVNGGELFFHLQRERVFSESRSQFYAAEISCALGYLHFKGIIYRDLKPENILLDAQGHIVLTDFGLSKEGLLGTDTTKTFCGTPEYLAPEIILKEAYDRSVDWWCLGTVLYEMLFGLPPFYCRDTSEMYDRILNKPLVIKTTVSEGARDILSKLLEKDRSKRLGSGYGDFDDVQRHPFFRNINWDSLVGKKIKPPFNPLVRGVMDLRNIDPQFTKEQVPASIEQNCDEYLSASVREADDVFAGFSYAPPTAELSA</sequence>
<keyword evidence="7 8" id="KW-0067">ATP-binding</keyword>
<dbReference type="OMA" id="PRANGNI"/>
<dbReference type="InParanoid" id="E0VC75"/>
<dbReference type="RefSeq" id="XP_002423719.1">
    <property type="nucleotide sequence ID" value="XM_002423674.1"/>
</dbReference>
<dbReference type="CDD" id="cd06870">
    <property type="entry name" value="PX_CISK"/>
    <property type="match status" value="1"/>
</dbReference>